<evidence type="ECO:0000256" key="1">
    <source>
        <dbReference type="SAM" id="MobiDB-lite"/>
    </source>
</evidence>
<sequence length="87" mass="9317">MEARRWRPAPGRREAGLAEGLATSSTGDRRALPLAGVSMQTTTTTVMDDLLAYLTTAQTGRMGRNMPAGFGNFDFAAATKPELDERG</sequence>
<evidence type="ECO:0000313" key="3">
    <source>
        <dbReference type="WBParaSite" id="PSAMB.scaffold1791size27817.g14976.t1"/>
    </source>
</evidence>
<evidence type="ECO:0000313" key="2">
    <source>
        <dbReference type="Proteomes" id="UP000887566"/>
    </source>
</evidence>
<feature type="region of interest" description="Disordered" evidence="1">
    <location>
        <begin position="1"/>
        <end position="27"/>
    </location>
</feature>
<protein>
    <submittedName>
        <fullName evidence="3">Uncharacterized protein</fullName>
    </submittedName>
</protein>
<name>A0A914VCD4_9BILA</name>
<dbReference type="Proteomes" id="UP000887566">
    <property type="component" value="Unplaced"/>
</dbReference>
<accession>A0A914VCD4</accession>
<organism evidence="2 3">
    <name type="scientific">Plectus sambesii</name>
    <dbReference type="NCBI Taxonomy" id="2011161"/>
    <lineage>
        <taxon>Eukaryota</taxon>
        <taxon>Metazoa</taxon>
        <taxon>Ecdysozoa</taxon>
        <taxon>Nematoda</taxon>
        <taxon>Chromadorea</taxon>
        <taxon>Plectida</taxon>
        <taxon>Plectina</taxon>
        <taxon>Plectoidea</taxon>
        <taxon>Plectidae</taxon>
        <taxon>Plectus</taxon>
    </lineage>
</organism>
<reference evidence="3" key="1">
    <citation type="submission" date="2022-11" db="UniProtKB">
        <authorList>
            <consortium name="WormBaseParasite"/>
        </authorList>
    </citation>
    <scope>IDENTIFICATION</scope>
</reference>
<keyword evidence="2" id="KW-1185">Reference proteome</keyword>
<feature type="compositionally biased region" description="Basic and acidic residues" evidence="1">
    <location>
        <begin position="1"/>
        <end position="16"/>
    </location>
</feature>
<dbReference type="WBParaSite" id="PSAMB.scaffold1791size27817.g14976.t1">
    <property type="protein sequence ID" value="PSAMB.scaffold1791size27817.g14976.t1"/>
    <property type="gene ID" value="PSAMB.scaffold1791size27817.g14976"/>
</dbReference>
<dbReference type="AlphaFoldDB" id="A0A914VCD4"/>
<proteinExistence type="predicted"/>